<evidence type="ECO:0000313" key="1">
    <source>
        <dbReference type="EMBL" id="KAG8003126.1"/>
    </source>
</evidence>
<accession>A0ACB7EQK3</accession>
<evidence type="ECO:0000313" key="2">
    <source>
        <dbReference type="Proteomes" id="UP000805704"/>
    </source>
</evidence>
<comment type="caution">
    <text evidence="1">The sequence shown here is derived from an EMBL/GenBank/DDBJ whole genome shotgun (WGS) entry which is preliminary data.</text>
</comment>
<dbReference type="Proteomes" id="UP000805704">
    <property type="component" value="Chromosome 4"/>
</dbReference>
<reference evidence="1" key="1">
    <citation type="submission" date="2020-04" db="EMBL/GenBank/DDBJ databases">
        <title>A chromosome-scale assembly and high-density genetic map of the yellow drum (Nibea albiflora) genome.</title>
        <authorList>
            <person name="Xu D."/>
            <person name="Zhang W."/>
            <person name="Chen R."/>
            <person name="Tan P."/>
            <person name="Wang L."/>
            <person name="Song H."/>
            <person name="Tian L."/>
            <person name="Zhu Q."/>
            <person name="Wang B."/>
        </authorList>
    </citation>
    <scope>NUCLEOTIDE SEQUENCE</scope>
    <source>
        <strain evidence="1">ZJHYS-2018</strain>
    </source>
</reference>
<sequence length="157" mass="17597">MEYHHASEMNGAVEEYLKMSHNGWCRDEKDSKNAADADKLPHIEKAYTAILRDLGEDVDREGLLRTPLRAAKAMQFLTKGYKETVQVQERLTKQIASAISEALEASGVAVVIEATHMCMVMRGVQKMNASTVTSVMLGTFHDDPRTRGEFLSLIKRK</sequence>
<name>A0ACB7EQK3_NIBAL</name>
<keyword evidence="2" id="KW-1185">Reference proteome</keyword>
<organism evidence="1 2">
    <name type="scientific">Nibea albiflora</name>
    <name type="common">Yellow drum</name>
    <name type="synonym">Corvina albiflora</name>
    <dbReference type="NCBI Taxonomy" id="240163"/>
    <lineage>
        <taxon>Eukaryota</taxon>
        <taxon>Metazoa</taxon>
        <taxon>Chordata</taxon>
        <taxon>Craniata</taxon>
        <taxon>Vertebrata</taxon>
        <taxon>Euteleostomi</taxon>
        <taxon>Actinopterygii</taxon>
        <taxon>Neopterygii</taxon>
        <taxon>Teleostei</taxon>
        <taxon>Neoteleostei</taxon>
        <taxon>Acanthomorphata</taxon>
        <taxon>Eupercaria</taxon>
        <taxon>Sciaenidae</taxon>
        <taxon>Nibea</taxon>
    </lineage>
</organism>
<dbReference type="EMBL" id="CM024792">
    <property type="protein sequence ID" value="KAG8003126.1"/>
    <property type="molecule type" value="Genomic_DNA"/>
</dbReference>
<protein>
    <submittedName>
        <fullName evidence="1">GTP cyclohydrolase 1</fullName>
    </submittedName>
</protein>
<proteinExistence type="predicted"/>
<gene>
    <name evidence="1" type="primary">GCH1.4</name>
    <name evidence="1" type="ORF">GBF38_007493</name>
</gene>